<reference evidence="2 3" key="1">
    <citation type="submission" date="2023-09" db="EMBL/GenBank/DDBJ databases">
        <title>Complete-Gapless Cercospora beticola genome.</title>
        <authorList>
            <person name="Wyatt N.A."/>
            <person name="Spanner R.E."/>
            <person name="Bolton M.D."/>
        </authorList>
    </citation>
    <scope>NUCLEOTIDE SEQUENCE [LARGE SCALE GENOMIC DNA]</scope>
    <source>
        <strain evidence="2">Cb09-40</strain>
    </source>
</reference>
<dbReference type="EMBL" id="CP134186">
    <property type="protein sequence ID" value="WPA99726.1"/>
    <property type="molecule type" value="Genomic_DNA"/>
</dbReference>
<dbReference type="RefSeq" id="XP_023457206.2">
    <property type="nucleotide sequence ID" value="XM_023595266.2"/>
</dbReference>
<keyword evidence="3" id="KW-1185">Reference proteome</keyword>
<evidence type="ECO:0000313" key="3">
    <source>
        <dbReference type="Proteomes" id="UP001302367"/>
    </source>
</evidence>
<protein>
    <submittedName>
        <fullName evidence="2">Uncharacterized protein</fullName>
    </submittedName>
</protein>
<proteinExistence type="predicted"/>
<dbReference type="Proteomes" id="UP001302367">
    <property type="component" value="Chromosome 3"/>
</dbReference>
<feature type="compositionally biased region" description="Polar residues" evidence="1">
    <location>
        <begin position="110"/>
        <end position="138"/>
    </location>
</feature>
<feature type="compositionally biased region" description="Basic and acidic residues" evidence="1">
    <location>
        <begin position="236"/>
        <end position="245"/>
    </location>
</feature>
<feature type="region of interest" description="Disordered" evidence="1">
    <location>
        <begin position="108"/>
        <end position="247"/>
    </location>
</feature>
<feature type="compositionally biased region" description="Polar residues" evidence="1">
    <location>
        <begin position="163"/>
        <end position="200"/>
    </location>
</feature>
<accession>A0ABZ0NJJ5</accession>
<dbReference type="GeneID" id="35426394"/>
<organism evidence="2 3">
    <name type="scientific">Cercospora beticola</name>
    <name type="common">Sugarbeet leaf spot fungus</name>
    <dbReference type="NCBI Taxonomy" id="122368"/>
    <lineage>
        <taxon>Eukaryota</taxon>
        <taxon>Fungi</taxon>
        <taxon>Dikarya</taxon>
        <taxon>Ascomycota</taxon>
        <taxon>Pezizomycotina</taxon>
        <taxon>Dothideomycetes</taxon>
        <taxon>Dothideomycetidae</taxon>
        <taxon>Mycosphaerellales</taxon>
        <taxon>Mycosphaerellaceae</taxon>
        <taxon>Cercospora</taxon>
    </lineage>
</organism>
<name>A0ABZ0NJJ5_CERBT</name>
<evidence type="ECO:0000256" key="1">
    <source>
        <dbReference type="SAM" id="MobiDB-lite"/>
    </source>
</evidence>
<sequence length="546" mass="60616">MDLLRGLVKEKQPHLQGDELEEATDRLRKRLMTNYKGNAKCTVPPARWGKPRYWTPPPFSQLFCGGFNVFPETYLARLGIDWKPADDEVKSDEEHKEDNGEEIGTAMAEDQSQPNASSSKHVDEPSSTQGSTIHVGSSQKRKVDEVQSDAVAQLSDAPRTKRLQLQVTPTSGDTAVLRTQSDPPLLRNSNSTQNRRQPVKSQEPAAIRPDTQAAGCNATSRTVKITIGQRHGPAGRSEKESRSIEQDAVQRTTLQQPIAIPVENVIVPHKDWVKDQMTIIEDSIWEAALAYSQAKGKDAKAVPKFVRTPEPELELLYEHVFGTNWQVRIGDIEDLGPHLKQIYVTMALFGAAIHTAVLASDSSWDCRAQLDADLGAYRRYFEATLKNRLANPERFLNDVACVQASDRDYQTIVVAKQARILAGSAAMTIQPHFRQLTLRTAITEEFEFQHWILHLEEAFSAAITLKQIITSSHLGPFEIRWPRSGEPVDPGAHRLRYKPANGSAEGFTTTVMHGVLPGVWKKATDGSMIAFAKALVVPVASKKVGQ</sequence>
<gene>
    <name evidence="2" type="ORF">RHO25_004345</name>
</gene>
<evidence type="ECO:0000313" key="2">
    <source>
        <dbReference type="EMBL" id="WPA99726.1"/>
    </source>
</evidence>